<dbReference type="InterPro" id="IPR031107">
    <property type="entry name" value="Small_HSP"/>
</dbReference>
<accession>S3DIH0</accession>
<dbReference type="eggNOG" id="KOG0710">
    <property type="taxonomic scope" value="Eukaryota"/>
</dbReference>
<dbReference type="KEGG" id="glz:GLAREA_11883"/>
<dbReference type="PANTHER" id="PTHR11527">
    <property type="entry name" value="HEAT-SHOCK PROTEIN 20 FAMILY MEMBER"/>
    <property type="match status" value="1"/>
</dbReference>
<evidence type="ECO:0000256" key="3">
    <source>
        <dbReference type="RuleBase" id="RU003616"/>
    </source>
</evidence>
<name>S3DIH0_GLAL2</name>
<feature type="region of interest" description="Disordered" evidence="4">
    <location>
        <begin position="178"/>
        <end position="258"/>
    </location>
</feature>
<feature type="region of interest" description="Disordered" evidence="4">
    <location>
        <begin position="303"/>
        <end position="326"/>
    </location>
</feature>
<keyword evidence="7" id="KW-1185">Reference proteome</keyword>
<gene>
    <name evidence="6" type="ORF">GLAREA_11883</name>
</gene>
<keyword evidence="1" id="KW-0346">Stress response</keyword>
<protein>
    <submittedName>
        <fullName evidence="6">HSP20-like chaperone</fullName>
    </submittedName>
</protein>
<dbReference type="STRING" id="1116229.S3DIH0"/>
<dbReference type="InterPro" id="IPR002068">
    <property type="entry name" value="A-crystallin/Hsp20_dom"/>
</dbReference>
<evidence type="ECO:0000256" key="2">
    <source>
        <dbReference type="PROSITE-ProRule" id="PRU00285"/>
    </source>
</evidence>
<evidence type="ECO:0000256" key="1">
    <source>
        <dbReference type="ARBA" id="ARBA00023016"/>
    </source>
</evidence>
<dbReference type="Gene3D" id="2.60.40.790">
    <property type="match status" value="1"/>
</dbReference>
<dbReference type="AlphaFoldDB" id="S3DIH0"/>
<dbReference type="SUPFAM" id="SSF49764">
    <property type="entry name" value="HSP20-like chaperones"/>
    <property type="match status" value="1"/>
</dbReference>
<feature type="region of interest" description="Disordered" evidence="4">
    <location>
        <begin position="274"/>
        <end position="293"/>
    </location>
</feature>
<dbReference type="GeneID" id="19470924"/>
<dbReference type="HOGENOM" id="CLU_821465_0_0_1"/>
<feature type="domain" description="SHSP" evidence="5">
    <location>
        <begin position="25"/>
        <end position="183"/>
    </location>
</feature>
<dbReference type="OrthoDB" id="1431247at2759"/>
<evidence type="ECO:0000259" key="5">
    <source>
        <dbReference type="PROSITE" id="PS01031"/>
    </source>
</evidence>
<dbReference type="EMBL" id="KE145360">
    <property type="protein sequence ID" value="EPE31801.1"/>
    <property type="molecule type" value="Genomic_DNA"/>
</dbReference>
<evidence type="ECO:0000313" key="6">
    <source>
        <dbReference type="EMBL" id="EPE31801.1"/>
    </source>
</evidence>
<feature type="compositionally biased region" description="Basic and acidic residues" evidence="4">
    <location>
        <begin position="315"/>
        <end position="325"/>
    </location>
</feature>
<evidence type="ECO:0000313" key="7">
    <source>
        <dbReference type="Proteomes" id="UP000016922"/>
    </source>
</evidence>
<organism evidence="6 7">
    <name type="scientific">Glarea lozoyensis (strain ATCC 20868 / MF5171)</name>
    <dbReference type="NCBI Taxonomy" id="1116229"/>
    <lineage>
        <taxon>Eukaryota</taxon>
        <taxon>Fungi</taxon>
        <taxon>Dikarya</taxon>
        <taxon>Ascomycota</taxon>
        <taxon>Pezizomycotina</taxon>
        <taxon>Leotiomycetes</taxon>
        <taxon>Helotiales</taxon>
        <taxon>Helotiaceae</taxon>
        <taxon>Glarea</taxon>
    </lineage>
</organism>
<dbReference type="InterPro" id="IPR008978">
    <property type="entry name" value="HSP20-like_chaperone"/>
</dbReference>
<dbReference type="RefSeq" id="XP_008080856.1">
    <property type="nucleotide sequence ID" value="XM_008082665.1"/>
</dbReference>
<proteinExistence type="inferred from homology"/>
<dbReference type="Pfam" id="PF00011">
    <property type="entry name" value="HSP20"/>
    <property type="match status" value="1"/>
</dbReference>
<dbReference type="Proteomes" id="UP000016922">
    <property type="component" value="Unassembled WGS sequence"/>
</dbReference>
<evidence type="ECO:0000256" key="4">
    <source>
        <dbReference type="SAM" id="MobiDB-lite"/>
    </source>
</evidence>
<reference evidence="6 7" key="1">
    <citation type="journal article" date="2013" name="BMC Genomics">
        <title>Genomics-driven discovery of the pneumocandin biosynthetic gene cluster in the fungus Glarea lozoyensis.</title>
        <authorList>
            <person name="Chen L."/>
            <person name="Yue Q."/>
            <person name="Zhang X."/>
            <person name="Xiang M."/>
            <person name="Wang C."/>
            <person name="Li S."/>
            <person name="Che Y."/>
            <person name="Ortiz-Lopez F.J."/>
            <person name="Bills G.F."/>
            <person name="Liu X."/>
            <person name="An Z."/>
        </authorList>
    </citation>
    <scope>NUCLEOTIDE SEQUENCE [LARGE SCALE GENOMIC DNA]</scope>
    <source>
        <strain evidence="7">ATCC 20868 / MF5171</strain>
    </source>
</reference>
<dbReference type="CDD" id="cd06464">
    <property type="entry name" value="ACD_sHsps-like"/>
    <property type="match status" value="1"/>
</dbReference>
<dbReference type="PROSITE" id="PS01031">
    <property type="entry name" value="SHSP"/>
    <property type="match status" value="1"/>
</dbReference>
<comment type="similarity">
    <text evidence="2 3">Belongs to the small heat shock protein (HSP20) family.</text>
</comment>
<sequence>MDRVNDILSDLELKSRAHPKPTPYTRLNMFCPRFDVRETASAYELHGELPGIVMRDINIEFTEDQTITIRGKIERLYEKDERRLHIPGIDKGVELPKDGEEEVKEVKTREEVSADTARAIAEGGKYWYHERQVGVFDRSFSFPIKVLKEDVEAEMHNGVLSVIVPKWRKPAGRKIRVRAVERSREHSRERGLARGFSREQSRERLSRGVSREQSPVKERNHSWEPAERREVSRERLSQGVSRDRTPERGVENTDDRKTPTKLEKRVSFSDGMHMRVAPPAPEVHTASDDTDYEVQRVPSVLKAGGMGLSRRKPVRPSEKLEREGSRLSGFFRGGVRDG</sequence>